<dbReference type="InterPro" id="IPR014026">
    <property type="entry name" value="UDP-Glc/GDP-Man_DH_dimer"/>
</dbReference>
<keyword evidence="4" id="KW-1133">Transmembrane helix</keyword>
<dbReference type="InterPro" id="IPR028359">
    <property type="entry name" value="UDP_ManNAc/GlcNAc_DH"/>
</dbReference>
<keyword evidence="2" id="KW-0520">NAD</keyword>
<dbReference type="Gene3D" id="3.40.50.720">
    <property type="entry name" value="NAD(P)-binding Rossmann-like Domain"/>
    <property type="match status" value="2"/>
</dbReference>
<dbReference type="InterPro" id="IPR036291">
    <property type="entry name" value="NAD(P)-bd_dom_sf"/>
</dbReference>
<evidence type="ECO:0000259" key="5">
    <source>
        <dbReference type="SMART" id="SM00984"/>
    </source>
</evidence>
<name>A0A660S8L7_UNCT6</name>
<evidence type="ECO:0000256" key="2">
    <source>
        <dbReference type="ARBA" id="ARBA00023027"/>
    </source>
</evidence>
<sequence>MDDIKRRIDNKELTIGIIGLGYVGLPLAVEFARNDFNVIGIELDKNKVDKINNGVNYIKDVDDDLLKELVQKGKIKATTDYSVLNKIDAVSICVPTPLNKTKEPDISFIVNVRDEIVKYLHKGMLIVLESTTYPGTTDEVLLPVFESTGMKVGKDFYLAFSPERVDPGNPIYQTNNTPKVFGGVTKQCTEIGSYLYGKIIEKIVPVSSTRAAEAVKILENTYRSINIGLANEIAIMCDKLNINVWEVIDAASTKPFGFQAFYPGPGLGGHCIPIDPLYLSWKMKFYNYNAKFITLADEINSNMPKYIVSRIGDILNEKSKSIKDSKILILGVTYKKDIDDLRESPVIDIVSELLYKKANVFYNDPYIKEFYVVKDLSEISKDSVLLHSTELTSELLEEMDLIVITTNHSSYNYKFIIEHSDIIFDTRNATKEYNDEKIVYL</sequence>
<reference evidence="6 7" key="1">
    <citation type="submission" date="2018-06" db="EMBL/GenBank/DDBJ databases">
        <title>Extensive metabolic versatility and redundancy in microbially diverse, dynamic hydrothermal sediments.</title>
        <authorList>
            <person name="Dombrowski N."/>
            <person name="Teske A."/>
            <person name="Baker B.J."/>
        </authorList>
    </citation>
    <scope>NUCLEOTIDE SEQUENCE [LARGE SCALE GENOMIC DNA]</scope>
    <source>
        <strain evidence="6">B35_G9</strain>
    </source>
</reference>
<dbReference type="PIRSF" id="PIRSF000124">
    <property type="entry name" value="UDPglc_GDPman_dh"/>
    <property type="match status" value="1"/>
</dbReference>
<feature type="domain" description="UDP-glucose/GDP-mannose dehydrogenase C-terminal" evidence="5">
    <location>
        <begin position="328"/>
        <end position="432"/>
    </location>
</feature>
<protein>
    <submittedName>
        <fullName evidence="6">UDP-N-acetyl-D-glucosamine dehydrogenase</fullName>
    </submittedName>
</protein>
<gene>
    <name evidence="6" type="ORF">DRP44_03650</name>
</gene>
<proteinExistence type="inferred from homology"/>
<evidence type="ECO:0000256" key="4">
    <source>
        <dbReference type="SAM" id="Phobius"/>
    </source>
</evidence>
<dbReference type="SUPFAM" id="SSF51735">
    <property type="entry name" value="NAD(P)-binding Rossmann-fold domains"/>
    <property type="match status" value="1"/>
</dbReference>
<dbReference type="AlphaFoldDB" id="A0A660S8L7"/>
<keyword evidence="4" id="KW-0472">Membrane</keyword>
<comment type="caution">
    <text evidence="6">The sequence shown here is derived from an EMBL/GenBank/DDBJ whole genome shotgun (WGS) entry which is preliminary data.</text>
</comment>
<dbReference type="InterPro" id="IPR001732">
    <property type="entry name" value="UDP-Glc/GDP-Man_DH_N"/>
</dbReference>
<dbReference type="GO" id="GO:0016616">
    <property type="term" value="F:oxidoreductase activity, acting on the CH-OH group of donors, NAD or NADP as acceptor"/>
    <property type="evidence" value="ECO:0007669"/>
    <property type="project" value="InterPro"/>
</dbReference>
<dbReference type="InterPro" id="IPR017476">
    <property type="entry name" value="UDP-Glc/GDP-Man"/>
</dbReference>
<dbReference type="NCBIfam" id="TIGR03026">
    <property type="entry name" value="NDP-sugDHase"/>
    <property type="match status" value="1"/>
</dbReference>
<dbReference type="PANTHER" id="PTHR43491:SF1">
    <property type="entry name" value="UDP-N-ACETYL-D-MANNOSAMINE DEHYDROGENASE"/>
    <property type="match status" value="1"/>
</dbReference>
<evidence type="ECO:0000256" key="3">
    <source>
        <dbReference type="PIRNR" id="PIRNR000124"/>
    </source>
</evidence>
<dbReference type="GO" id="GO:0016628">
    <property type="term" value="F:oxidoreductase activity, acting on the CH-CH group of donors, NAD or NADP as acceptor"/>
    <property type="evidence" value="ECO:0007669"/>
    <property type="project" value="InterPro"/>
</dbReference>
<accession>A0A660S8L7</accession>
<dbReference type="InterPro" id="IPR014027">
    <property type="entry name" value="UDP-Glc/GDP-Man_DH_C"/>
</dbReference>
<evidence type="ECO:0000256" key="1">
    <source>
        <dbReference type="ARBA" id="ARBA00023002"/>
    </source>
</evidence>
<dbReference type="Pfam" id="PF00984">
    <property type="entry name" value="UDPG_MGDP_dh"/>
    <property type="match status" value="1"/>
</dbReference>
<dbReference type="GO" id="GO:0000271">
    <property type="term" value="P:polysaccharide biosynthetic process"/>
    <property type="evidence" value="ECO:0007669"/>
    <property type="project" value="InterPro"/>
</dbReference>
<dbReference type="Proteomes" id="UP000282321">
    <property type="component" value="Unassembled WGS sequence"/>
</dbReference>
<dbReference type="InterPro" id="IPR008927">
    <property type="entry name" value="6-PGluconate_DH-like_C_sf"/>
</dbReference>
<dbReference type="SUPFAM" id="SSF48179">
    <property type="entry name" value="6-phosphogluconate dehydrogenase C-terminal domain-like"/>
    <property type="match status" value="1"/>
</dbReference>
<dbReference type="PANTHER" id="PTHR43491">
    <property type="entry name" value="UDP-N-ACETYL-D-MANNOSAMINE DEHYDROGENASE"/>
    <property type="match status" value="1"/>
</dbReference>
<dbReference type="SMART" id="SM00984">
    <property type="entry name" value="UDPG_MGDP_dh_C"/>
    <property type="match status" value="1"/>
</dbReference>
<feature type="transmembrane region" description="Helical" evidence="4">
    <location>
        <begin position="12"/>
        <end position="29"/>
    </location>
</feature>
<dbReference type="InterPro" id="IPR036220">
    <property type="entry name" value="UDP-Glc/GDP-Man_DH_C_sf"/>
</dbReference>
<evidence type="ECO:0000313" key="6">
    <source>
        <dbReference type="EMBL" id="RKX66660.1"/>
    </source>
</evidence>
<dbReference type="GO" id="GO:0051287">
    <property type="term" value="F:NAD binding"/>
    <property type="evidence" value="ECO:0007669"/>
    <property type="project" value="InterPro"/>
</dbReference>
<dbReference type="PIRSF" id="PIRSF500136">
    <property type="entry name" value="UDP_ManNAc_DH"/>
    <property type="match status" value="1"/>
</dbReference>
<comment type="similarity">
    <text evidence="3">Belongs to the UDP-glucose/GDP-mannose dehydrogenase family.</text>
</comment>
<keyword evidence="1" id="KW-0560">Oxidoreductase</keyword>
<dbReference type="SUPFAM" id="SSF52413">
    <property type="entry name" value="UDP-glucose/GDP-mannose dehydrogenase C-terminal domain"/>
    <property type="match status" value="1"/>
</dbReference>
<keyword evidence="4" id="KW-0812">Transmembrane</keyword>
<dbReference type="Pfam" id="PF03720">
    <property type="entry name" value="UDPG_MGDP_dh_C"/>
    <property type="match status" value="1"/>
</dbReference>
<organism evidence="6 7">
    <name type="scientific">candidate division TA06 bacterium</name>
    <dbReference type="NCBI Taxonomy" id="2250710"/>
    <lineage>
        <taxon>Bacteria</taxon>
        <taxon>Bacteria division TA06</taxon>
    </lineage>
</organism>
<dbReference type="EMBL" id="QNBC01000036">
    <property type="protein sequence ID" value="RKX66660.1"/>
    <property type="molecule type" value="Genomic_DNA"/>
</dbReference>
<dbReference type="Pfam" id="PF03721">
    <property type="entry name" value="UDPG_MGDP_dh_N"/>
    <property type="match status" value="1"/>
</dbReference>
<evidence type="ECO:0000313" key="7">
    <source>
        <dbReference type="Proteomes" id="UP000282321"/>
    </source>
</evidence>